<feature type="non-terminal residue" evidence="1">
    <location>
        <position position="1"/>
    </location>
</feature>
<protein>
    <submittedName>
        <fullName evidence="1">Uncharacterized protein</fullName>
    </submittedName>
</protein>
<proteinExistence type="predicted"/>
<reference evidence="1 2" key="1">
    <citation type="journal article" date="2018" name="PLoS ONE">
        <title>The draft genome of Kipferlia bialata reveals reductive genome evolution in fornicate parasites.</title>
        <authorList>
            <person name="Tanifuji G."/>
            <person name="Takabayashi S."/>
            <person name="Kume K."/>
            <person name="Takagi M."/>
            <person name="Nakayama T."/>
            <person name="Kamikawa R."/>
            <person name="Inagaki Y."/>
            <person name="Hashimoto T."/>
        </authorList>
    </citation>
    <scope>NUCLEOTIDE SEQUENCE [LARGE SCALE GENOMIC DNA]</scope>
    <source>
        <strain evidence="1">NY0173</strain>
    </source>
</reference>
<evidence type="ECO:0000313" key="2">
    <source>
        <dbReference type="Proteomes" id="UP000265618"/>
    </source>
</evidence>
<keyword evidence="2" id="KW-1185">Reference proteome</keyword>
<name>A0A9K3DBT5_9EUKA</name>
<evidence type="ECO:0000313" key="1">
    <source>
        <dbReference type="EMBL" id="GIQ92838.1"/>
    </source>
</evidence>
<dbReference type="Proteomes" id="UP000265618">
    <property type="component" value="Unassembled WGS sequence"/>
</dbReference>
<dbReference type="AlphaFoldDB" id="A0A9K3DBT5"/>
<comment type="caution">
    <text evidence="1">The sequence shown here is derived from an EMBL/GenBank/DDBJ whole genome shotgun (WGS) entry which is preliminary data.</text>
</comment>
<accession>A0A9K3DBT5</accession>
<organism evidence="1 2">
    <name type="scientific">Kipferlia bialata</name>
    <dbReference type="NCBI Taxonomy" id="797122"/>
    <lineage>
        <taxon>Eukaryota</taxon>
        <taxon>Metamonada</taxon>
        <taxon>Carpediemonas-like organisms</taxon>
        <taxon>Kipferlia</taxon>
    </lineage>
</organism>
<dbReference type="EMBL" id="BDIP01010692">
    <property type="protein sequence ID" value="GIQ92838.1"/>
    <property type="molecule type" value="Genomic_DNA"/>
</dbReference>
<gene>
    <name evidence="1" type="ORF">KIPB_016845</name>
</gene>
<sequence>MSTFLGDADDGPDTSGKLRVLRVDASAKEGFLTLWVLRETGEMHTMTHRVPQ</sequence>